<dbReference type="Proteomes" id="UP000233551">
    <property type="component" value="Unassembled WGS sequence"/>
</dbReference>
<feature type="transmembrane region" description="Helical" evidence="1">
    <location>
        <begin position="27"/>
        <end position="50"/>
    </location>
</feature>
<evidence type="ECO:0000313" key="2">
    <source>
        <dbReference type="EMBL" id="PKI57920.1"/>
    </source>
</evidence>
<comment type="caution">
    <text evidence="2">The sequence shown here is derived from an EMBL/GenBank/DDBJ whole genome shotgun (WGS) entry which is preliminary data.</text>
</comment>
<keyword evidence="1" id="KW-0472">Membrane</keyword>
<keyword evidence="3" id="KW-1185">Reference proteome</keyword>
<proteinExistence type="predicted"/>
<dbReference type="AlphaFoldDB" id="A0A2I0JPU8"/>
<gene>
    <name evidence="2" type="ORF">CRG98_021708</name>
</gene>
<evidence type="ECO:0000313" key="3">
    <source>
        <dbReference type="Proteomes" id="UP000233551"/>
    </source>
</evidence>
<evidence type="ECO:0000256" key="1">
    <source>
        <dbReference type="SAM" id="Phobius"/>
    </source>
</evidence>
<sequence length="147" mass="16673">MLAERPLDLSQVVWWPPHLGQTSFHGFYIISFFVPIPFYRFLFNIVLLCIPRYHGDTSFVCVYLISCFDVTHVGSGSNRGEDTVIDPSWAMESLGDTLFEIRVMRTIASTQGLKGLSTILDRALLAREDPLWSSCHESFLIIKTIGD</sequence>
<accession>A0A2I0JPU8</accession>
<organism evidence="2 3">
    <name type="scientific">Punica granatum</name>
    <name type="common">Pomegranate</name>
    <dbReference type="NCBI Taxonomy" id="22663"/>
    <lineage>
        <taxon>Eukaryota</taxon>
        <taxon>Viridiplantae</taxon>
        <taxon>Streptophyta</taxon>
        <taxon>Embryophyta</taxon>
        <taxon>Tracheophyta</taxon>
        <taxon>Spermatophyta</taxon>
        <taxon>Magnoliopsida</taxon>
        <taxon>eudicotyledons</taxon>
        <taxon>Gunneridae</taxon>
        <taxon>Pentapetalae</taxon>
        <taxon>rosids</taxon>
        <taxon>malvids</taxon>
        <taxon>Myrtales</taxon>
        <taxon>Lythraceae</taxon>
        <taxon>Punica</taxon>
    </lineage>
</organism>
<keyword evidence="1" id="KW-0812">Transmembrane</keyword>
<dbReference type="EMBL" id="PGOL01001470">
    <property type="protein sequence ID" value="PKI57920.1"/>
    <property type="molecule type" value="Genomic_DNA"/>
</dbReference>
<protein>
    <submittedName>
        <fullName evidence="2">Uncharacterized protein</fullName>
    </submittedName>
</protein>
<name>A0A2I0JPU8_PUNGR</name>
<keyword evidence="1" id="KW-1133">Transmembrane helix</keyword>
<reference evidence="2 3" key="1">
    <citation type="submission" date="2017-11" db="EMBL/GenBank/DDBJ databases">
        <title>De-novo sequencing of pomegranate (Punica granatum L.) genome.</title>
        <authorList>
            <person name="Akparov Z."/>
            <person name="Amiraslanov A."/>
            <person name="Hajiyeva S."/>
            <person name="Abbasov M."/>
            <person name="Kaur K."/>
            <person name="Hamwieh A."/>
            <person name="Solovyev V."/>
            <person name="Salamov A."/>
            <person name="Braich B."/>
            <person name="Kosarev P."/>
            <person name="Mahmoud A."/>
            <person name="Hajiyev E."/>
            <person name="Babayeva S."/>
            <person name="Izzatullayeva V."/>
            <person name="Mammadov A."/>
            <person name="Mammadov A."/>
            <person name="Sharifova S."/>
            <person name="Ojaghi J."/>
            <person name="Eynullazada K."/>
            <person name="Bayramov B."/>
            <person name="Abdulazimova A."/>
            <person name="Shahmuradov I."/>
        </authorList>
    </citation>
    <scope>NUCLEOTIDE SEQUENCE [LARGE SCALE GENOMIC DNA]</scope>
    <source>
        <strain evidence="3">cv. AG2017</strain>
        <tissue evidence="2">Leaf</tissue>
    </source>
</reference>